<keyword evidence="6" id="KW-1185">Reference proteome</keyword>
<evidence type="ECO:0000313" key="5">
    <source>
        <dbReference type="EMBL" id="KAK1267761.1"/>
    </source>
</evidence>
<comment type="caution">
    <text evidence="5">The sequence shown here is derived from an EMBL/GenBank/DDBJ whole genome shotgun (WGS) entry which is preliminary data.</text>
</comment>
<reference evidence="5" key="2">
    <citation type="submission" date="2023-06" db="EMBL/GenBank/DDBJ databases">
        <authorList>
            <person name="Ma L."/>
            <person name="Liu K.-W."/>
            <person name="Li Z."/>
            <person name="Hsiao Y.-Y."/>
            <person name="Qi Y."/>
            <person name="Fu T."/>
            <person name="Tang G."/>
            <person name="Zhang D."/>
            <person name="Sun W.-H."/>
            <person name="Liu D.-K."/>
            <person name="Li Y."/>
            <person name="Chen G.-Z."/>
            <person name="Liu X.-D."/>
            <person name="Liao X.-Y."/>
            <person name="Jiang Y.-T."/>
            <person name="Yu X."/>
            <person name="Hao Y."/>
            <person name="Huang J."/>
            <person name="Zhao X.-W."/>
            <person name="Ke S."/>
            <person name="Chen Y.-Y."/>
            <person name="Wu W.-L."/>
            <person name="Hsu J.-L."/>
            <person name="Lin Y.-F."/>
            <person name="Huang M.-D."/>
            <person name="Li C.-Y."/>
            <person name="Huang L."/>
            <person name="Wang Z.-W."/>
            <person name="Zhao X."/>
            <person name="Zhong W.-Y."/>
            <person name="Peng D.-H."/>
            <person name="Ahmad S."/>
            <person name="Lan S."/>
            <person name="Zhang J.-S."/>
            <person name="Tsai W.-C."/>
            <person name="Van De Peer Y."/>
            <person name="Liu Z.-J."/>
        </authorList>
    </citation>
    <scope>NUCLEOTIDE SEQUENCE</scope>
    <source>
        <strain evidence="5">SCP</strain>
        <tissue evidence="5">Leaves</tissue>
    </source>
</reference>
<keyword evidence="2" id="KW-0328">Glycosyltransferase</keyword>
<keyword evidence="3" id="KW-0808">Transferase</keyword>
<reference evidence="5" key="1">
    <citation type="journal article" date="2023" name="Nat. Commun.">
        <title>Diploid and tetraploid genomes of Acorus and the evolution of monocots.</title>
        <authorList>
            <person name="Ma L."/>
            <person name="Liu K.W."/>
            <person name="Li Z."/>
            <person name="Hsiao Y.Y."/>
            <person name="Qi Y."/>
            <person name="Fu T."/>
            <person name="Tang G.D."/>
            <person name="Zhang D."/>
            <person name="Sun W.H."/>
            <person name="Liu D.K."/>
            <person name="Li Y."/>
            <person name="Chen G.Z."/>
            <person name="Liu X.D."/>
            <person name="Liao X.Y."/>
            <person name="Jiang Y.T."/>
            <person name="Yu X."/>
            <person name="Hao Y."/>
            <person name="Huang J."/>
            <person name="Zhao X.W."/>
            <person name="Ke S."/>
            <person name="Chen Y.Y."/>
            <person name="Wu W.L."/>
            <person name="Hsu J.L."/>
            <person name="Lin Y.F."/>
            <person name="Huang M.D."/>
            <person name="Li C.Y."/>
            <person name="Huang L."/>
            <person name="Wang Z.W."/>
            <person name="Zhao X."/>
            <person name="Zhong W.Y."/>
            <person name="Peng D.H."/>
            <person name="Ahmad S."/>
            <person name="Lan S."/>
            <person name="Zhang J.S."/>
            <person name="Tsai W.C."/>
            <person name="Van de Peer Y."/>
            <person name="Liu Z.J."/>
        </authorList>
    </citation>
    <scope>NUCLEOTIDE SEQUENCE</scope>
    <source>
        <strain evidence="5">SCP</strain>
    </source>
</reference>
<evidence type="ECO:0000256" key="1">
    <source>
        <dbReference type="ARBA" id="ARBA00006962"/>
    </source>
</evidence>
<evidence type="ECO:0000259" key="4">
    <source>
        <dbReference type="Pfam" id="PF06925"/>
    </source>
</evidence>
<gene>
    <name evidence="5" type="ORF">QJS04_geneDACA016365</name>
</gene>
<evidence type="ECO:0000256" key="2">
    <source>
        <dbReference type="ARBA" id="ARBA00022676"/>
    </source>
</evidence>
<dbReference type="InterPro" id="IPR050519">
    <property type="entry name" value="Glycosyltransf_28_UgtP"/>
</dbReference>
<dbReference type="GO" id="GO:0016020">
    <property type="term" value="C:membrane"/>
    <property type="evidence" value="ECO:0007669"/>
    <property type="project" value="GOC"/>
</dbReference>
<name>A0AAV9AUB2_ACOGR</name>
<feature type="domain" description="Diacylglycerol glucosyltransferase N-terminal" evidence="4">
    <location>
        <begin position="64"/>
        <end position="181"/>
    </location>
</feature>
<comment type="similarity">
    <text evidence="1">Belongs to the glycosyltransferase 28 family.</text>
</comment>
<accession>A0AAV9AUB2</accession>
<dbReference type="Proteomes" id="UP001179952">
    <property type="component" value="Unassembled WGS sequence"/>
</dbReference>
<proteinExistence type="inferred from homology"/>
<dbReference type="PANTHER" id="PTHR43025">
    <property type="entry name" value="MONOGALACTOSYLDIACYLGLYCEROL SYNTHASE"/>
    <property type="match status" value="1"/>
</dbReference>
<sequence>MKNGLDVLTQEPRFLREEETMLVPPWLEPLLSSTFFTICRIHGDSTRSECNMEFSGSIDYNNASFREILDQTMIGNTNNSPGMSSVDPFVREVAKGLMKYQPGIIISVPPLMQHVPLRILRAKGLLKKIVFTTVITDLSTCHPTWFHKLVTRCYCPSTEVAKRASKSGIKPSQIKVYGLPVCQSFVKSIRPKINV</sequence>
<dbReference type="EMBL" id="JAUJYN010000007">
    <property type="protein sequence ID" value="KAK1267761.1"/>
    <property type="molecule type" value="Genomic_DNA"/>
</dbReference>
<dbReference type="Pfam" id="PF06925">
    <property type="entry name" value="MGDG_synth"/>
    <property type="match status" value="1"/>
</dbReference>
<evidence type="ECO:0000256" key="3">
    <source>
        <dbReference type="ARBA" id="ARBA00022679"/>
    </source>
</evidence>
<evidence type="ECO:0000313" key="6">
    <source>
        <dbReference type="Proteomes" id="UP001179952"/>
    </source>
</evidence>
<protein>
    <recommendedName>
        <fullName evidence="4">Diacylglycerol glucosyltransferase N-terminal domain-containing protein</fullName>
    </recommendedName>
</protein>
<dbReference type="AlphaFoldDB" id="A0AAV9AUB2"/>
<dbReference type="PANTHER" id="PTHR43025:SF3">
    <property type="entry name" value="MONOGALACTOSYLDIACYLGLYCEROL SYNTHASE 1, CHLOROPLASTIC"/>
    <property type="match status" value="1"/>
</dbReference>
<dbReference type="GO" id="GO:0016758">
    <property type="term" value="F:hexosyltransferase activity"/>
    <property type="evidence" value="ECO:0007669"/>
    <property type="project" value="InterPro"/>
</dbReference>
<dbReference type="GO" id="GO:0009247">
    <property type="term" value="P:glycolipid biosynthetic process"/>
    <property type="evidence" value="ECO:0007669"/>
    <property type="project" value="InterPro"/>
</dbReference>
<dbReference type="InterPro" id="IPR009695">
    <property type="entry name" value="Diacylglyc_glucosyltr_N"/>
</dbReference>
<organism evidence="5 6">
    <name type="scientific">Acorus gramineus</name>
    <name type="common">Dwarf sweet flag</name>
    <dbReference type="NCBI Taxonomy" id="55184"/>
    <lineage>
        <taxon>Eukaryota</taxon>
        <taxon>Viridiplantae</taxon>
        <taxon>Streptophyta</taxon>
        <taxon>Embryophyta</taxon>
        <taxon>Tracheophyta</taxon>
        <taxon>Spermatophyta</taxon>
        <taxon>Magnoliopsida</taxon>
        <taxon>Liliopsida</taxon>
        <taxon>Acoraceae</taxon>
        <taxon>Acorus</taxon>
    </lineage>
</organism>